<reference evidence="2" key="1">
    <citation type="submission" date="2018-04" db="EMBL/GenBank/DDBJ databases">
        <title>Whole genome sequencing of Hypsizygus marmoreus.</title>
        <authorList>
            <person name="Choi I.-G."/>
            <person name="Min B."/>
            <person name="Kim J.-G."/>
            <person name="Kim S."/>
            <person name="Oh Y.-L."/>
            <person name="Kong W.-S."/>
            <person name="Park H."/>
            <person name="Jeong J."/>
            <person name="Song E.-S."/>
        </authorList>
    </citation>
    <scope>NUCLEOTIDE SEQUENCE [LARGE SCALE GENOMIC DNA]</scope>
    <source>
        <strain evidence="2">51987-8</strain>
    </source>
</reference>
<evidence type="ECO:0000256" key="1">
    <source>
        <dbReference type="SAM" id="MobiDB-lite"/>
    </source>
</evidence>
<feature type="region of interest" description="Disordered" evidence="1">
    <location>
        <begin position="69"/>
        <end position="97"/>
    </location>
</feature>
<evidence type="ECO:0000313" key="3">
    <source>
        <dbReference type="Proteomes" id="UP000076154"/>
    </source>
</evidence>
<dbReference type="EMBL" id="LUEZ02000009">
    <property type="protein sequence ID" value="RDB29818.1"/>
    <property type="molecule type" value="Genomic_DNA"/>
</dbReference>
<evidence type="ECO:0000313" key="2">
    <source>
        <dbReference type="EMBL" id="RDB29818.1"/>
    </source>
</evidence>
<organism evidence="2 3">
    <name type="scientific">Hypsizygus marmoreus</name>
    <name type="common">White beech mushroom</name>
    <name type="synonym">Agaricus marmoreus</name>
    <dbReference type="NCBI Taxonomy" id="39966"/>
    <lineage>
        <taxon>Eukaryota</taxon>
        <taxon>Fungi</taxon>
        <taxon>Dikarya</taxon>
        <taxon>Basidiomycota</taxon>
        <taxon>Agaricomycotina</taxon>
        <taxon>Agaricomycetes</taxon>
        <taxon>Agaricomycetidae</taxon>
        <taxon>Agaricales</taxon>
        <taxon>Tricholomatineae</taxon>
        <taxon>Lyophyllaceae</taxon>
        <taxon>Hypsizygus</taxon>
    </lineage>
</organism>
<sequence length="181" mass="20624">MQSQVRDRGANYNAFGWDPNGRLAYLASFFYGPAYVPTITLQQFAGPAEPPRYGPPARYQLSCLPAGFQPRRPPNFLDPQDPDEIPQPPYLDPPNVFDPQIFAAFQHVARFRQFMPEEETGDIETDVDDVEEDEDLDQSEWGGDFEEAEEQGDNEDDNEDVVDEDKQDDEDKEDGEKKKTA</sequence>
<dbReference type="OrthoDB" id="3063379at2759"/>
<gene>
    <name evidence="2" type="ORF">Hypma_014049</name>
</gene>
<dbReference type="AlphaFoldDB" id="A0A369K7E3"/>
<dbReference type="Proteomes" id="UP000076154">
    <property type="component" value="Unassembled WGS sequence"/>
</dbReference>
<dbReference type="InParanoid" id="A0A369K7E3"/>
<keyword evidence="3" id="KW-1185">Reference proteome</keyword>
<feature type="region of interest" description="Disordered" evidence="1">
    <location>
        <begin position="117"/>
        <end position="181"/>
    </location>
</feature>
<proteinExistence type="predicted"/>
<accession>A0A369K7E3</accession>
<feature type="compositionally biased region" description="Acidic residues" evidence="1">
    <location>
        <begin position="117"/>
        <end position="173"/>
    </location>
</feature>
<name>A0A369K7E3_HYPMA</name>
<comment type="caution">
    <text evidence="2">The sequence shown here is derived from an EMBL/GenBank/DDBJ whole genome shotgun (WGS) entry which is preliminary data.</text>
</comment>
<protein>
    <submittedName>
        <fullName evidence="2">Uncharacterized protein</fullName>
    </submittedName>
</protein>